<comment type="caution">
    <text evidence="7">The sequence shown here is derived from an EMBL/GenBank/DDBJ whole genome shotgun (WGS) entry which is preliminary data.</text>
</comment>
<dbReference type="PANTHER" id="PTHR31973">
    <property type="entry name" value="POLYPROTEIN, PUTATIVE-RELATED"/>
    <property type="match status" value="1"/>
</dbReference>
<feature type="domain" description="SWIM-type" evidence="6">
    <location>
        <begin position="716"/>
        <end position="748"/>
    </location>
</feature>
<evidence type="ECO:0000256" key="3">
    <source>
        <dbReference type="ARBA" id="ARBA00022833"/>
    </source>
</evidence>
<dbReference type="PROSITE" id="PS50966">
    <property type="entry name" value="ZF_SWIM"/>
    <property type="match status" value="1"/>
</dbReference>
<dbReference type="InterPro" id="IPR006564">
    <property type="entry name" value="Znf_PMZ"/>
</dbReference>
<dbReference type="Pfam" id="PF03108">
    <property type="entry name" value="DBD_Tnp_Mut"/>
    <property type="match status" value="1"/>
</dbReference>
<accession>A0A9D4AJM0</accession>
<dbReference type="EMBL" id="JAIQCV010000002">
    <property type="protein sequence ID" value="KAH1122943.1"/>
    <property type="molecule type" value="Genomic_DNA"/>
</dbReference>
<evidence type="ECO:0000256" key="5">
    <source>
        <dbReference type="SAM" id="MobiDB-lite"/>
    </source>
</evidence>
<evidence type="ECO:0000259" key="6">
    <source>
        <dbReference type="PROSITE" id="PS50966"/>
    </source>
</evidence>
<keyword evidence="8" id="KW-1185">Reference proteome</keyword>
<reference evidence="7 8" key="1">
    <citation type="journal article" date="2021" name="Plant Biotechnol. J.">
        <title>Multi-omics assisted identification of the key and species-specific regulatory components of drought-tolerant mechanisms in Gossypium stocksii.</title>
        <authorList>
            <person name="Yu D."/>
            <person name="Ke L."/>
            <person name="Zhang D."/>
            <person name="Wu Y."/>
            <person name="Sun Y."/>
            <person name="Mei J."/>
            <person name="Sun J."/>
            <person name="Sun Y."/>
        </authorList>
    </citation>
    <scope>NUCLEOTIDE SEQUENCE [LARGE SCALE GENOMIC DNA]</scope>
    <source>
        <strain evidence="8">cv. E1</strain>
        <tissue evidence="7">Leaf</tissue>
    </source>
</reference>
<name>A0A9D4AJM0_9ROSI</name>
<keyword evidence="2 4" id="KW-0863">Zinc-finger</keyword>
<evidence type="ECO:0000313" key="7">
    <source>
        <dbReference type="EMBL" id="KAH1122943.1"/>
    </source>
</evidence>
<feature type="compositionally biased region" description="Basic and acidic residues" evidence="5">
    <location>
        <begin position="221"/>
        <end position="236"/>
    </location>
</feature>
<evidence type="ECO:0000256" key="1">
    <source>
        <dbReference type="ARBA" id="ARBA00022723"/>
    </source>
</evidence>
<dbReference type="Pfam" id="PF04434">
    <property type="entry name" value="SWIM"/>
    <property type="match status" value="1"/>
</dbReference>
<dbReference type="GO" id="GO:0008270">
    <property type="term" value="F:zinc ion binding"/>
    <property type="evidence" value="ECO:0007669"/>
    <property type="project" value="UniProtKB-KW"/>
</dbReference>
<sequence>MSERISAVIYYDGEVRHTENGVVFLSENTVRLVFNQNIELTDLRKRIRRKIFGTTPMKVLSIKYRFCASDDPVTYDSFDIRGARGLEAMVQTHLASKAPYLELYIQFSSSNDAFAALTSTAIREEYTTPARHSVSGWQNIEAPVFSSSTEYTTPARHSVSGWDMHLSESISDAGNTYWGTSTFTGGQATSDWGRYETFRRRDDVLPMMSTCKGTSYVAADGRLDNESNVDPPREPGPDGAEVVLFSKPEPVPTEADGGSDEEEEDSRFRAYSPSAHMHNVDLCNDDALEFPDLPHRRRDRASSSLDSSELEVGKEFSNNDSFLGALKQHSIMNRVNYNVVKSKSDKFEAKCAVKDGTCAWKIMASLRKRTGLWEIKKYKGPHTCVGGVSQDHPKMDSSICASLILPMLKEDPRISVPVLISHIRSQFRYTPSYRKAWIAKQKALEKMHSGWDTSYNELWQWCQVLERYVPGCITDLETTPAYYNDRLLRGCQGESADDWNFFLSRLRKHVCPQPNICVISDRGTGILSVMEREESLWQCTKHRYCLRHVASNYFGQYRSATERWQVTIMGYEISKDRFHEMLAILRSVNEKGTDYLCNIPFEQWTQAYDGSLRYGHMTTNLAECINSILKGTRHLPITSVVRETYFWLAALFPKRAATYKGQMQGGHLWCHKVLQAINKSKVRANTMYTVCHDRDNLWFRVTEFDIPYQGIAGEQYRVHLRNRTCDCGIFDALRFPCAHAIAACQNLRLDPMSYVDDVYKIEYMYNVWRHVFPPVPDEPKWPSISLALFKLLPDRELRRKPKGRPCLTRIRNNMDIRETTNQQKLCGWCRNLGHTSRSCPNCNS</sequence>
<dbReference type="Proteomes" id="UP000828251">
    <property type="component" value="Unassembled WGS sequence"/>
</dbReference>
<evidence type="ECO:0000256" key="4">
    <source>
        <dbReference type="PROSITE-ProRule" id="PRU00325"/>
    </source>
</evidence>
<keyword evidence="3" id="KW-0862">Zinc</keyword>
<gene>
    <name evidence="7" type="ORF">J1N35_006103</name>
</gene>
<dbReference type="InterPro" id="IPR004332">
    <property type="entry name" value="Transposase_MuDR"/>
</dbReference>
<protein>
    <recommendedName>
        <fullName evidence="6">SWIM-type domain-containing protein</fullName>
    </recommendedName>
</protein>
<organism evidence="7 8">
    <name type="scientific">Gossypium stocksii</name>
    <dbReference type="NCBI Taxonomy" id="47602"/>
    <lineage>
        <taxon>Eukaryota</taxon>
        <taxon>Viridiplantae</taxon>
        <taxon>Streptophyta</taxon>
        <taxon>Embryophyta</taxon>
        <taxon>Tracheophyta</taxon>
        <taxon>Spermatophyta</taxon>
        <taxon>Magnoliopsida</taxon>
        <taxon>eudicotyledons</taxon>
        <taxon>Gunneridae</taxon>
        <taxon>Pentapetalae</taxon>
        <taxon>rosids</taxon>
        <taxon>malvids</taxon>
        <taxon>Malvales</taxon>
        <taxon>Malvaceae</taxon>
        <taxon>Malvoideae</taxon>
        <taxon>Gossypium</taxon>
    </lineage>
</organism>
<dbReference type="OrthoDB" id="1105837at2759"/>
<dbReference type="AlphaFoldDB" id="A0A9D4AJM0"/>
<dbReference type="PANTHER" id="PTHR31973:SF195">
    <property type="entry name" value="MUDR FAMILY TRANSPOSASE"/>
    <property type="match status" value="1"/>
</dbReference>
<evidence type="ECO:0000256" key="2">
    <source>
        <dbReference type="ARBA" id="ARBA00022771"/>
    </source>
</evidence>
<keyword evidence="1" id="KW-0479">Metal-binding</keyword>
<proteinExistence type="predicted"/>
<feature type="region of interest" description="Disordered" evidence="5">
    <location>
        <begin position="218"/>
        <end position="268"/>
    </location>
</feature>
<evidence type="ECO:0000313" key="8">
    <source>
        <dbReference type="Proteomes" id="UP000828251"/>
    </source>
</evidence>
<dbReference type="InterPro" id="IPR007527">
    <property type="entry name" value="Znf_SWIM"/>
</dbReference>
<dbReference type="SMART" id="SM00575">
    <property type="entry name" value="ZnF_PMZ"/>
    <property type="match status" value="1"/>
</dbReference>